<dbReference type="Proteomes" id="UP000008952">
    <property type="component" value="Unassembled WGS sequence"/>
</dbReference>
<reference evidence="2 3" key="1">
    <citation type="submission" date="2012-03" db="EMBL/GenBank/DDBJ databases">
        <title>The Genome Sequence of Bartonella tamiae Th239.</title>
        <authorList>
            <consortium name="The Broad Institute Genome Sequencing Platform"/>
            <consortium name="The Broad Institute Genome Sequencing Center for Infectious Disease"/>
            <person name="Feldgarden M."/>
            <person name="Kirby J."/>
            <person name="Kosoy M."/>
            <person name="Birtles R."/>
            <person name="Probert W.S."/>
            <person name="Chiaraviglio L."/>
            <person name="Young S.K."/>
            <person name="Zeng Q."/>
            <person name="Gargeya S."/>
            <person name="Fitzgerald M."/>
            <person name="Haas B."/>
            <person name="Abouelleil A."/>
            <person name="Alvarado L."/>
            <person name="Arachchi H.M."/>
            <person name="Berlin A."/>
            <person name="Chapman S.B."/>
            <person name="Gearin G."/>
            <person name="Goldberg J."/>
            <person name="Griggs A."/>
            <person name="Gujja S."/>
            <person name="Hansen M."/>
            <person name="Heiman D."/>
            <person name="Howarth C."/>
            <person name="Larimer J."/>
            <person name="Lui A."/>
            <person name="MacDonald P.J.P."/>
            <person name="McCowen C."/>
            <person name="Montmayeur A."/>
            <person name="Murphy C."/>
            <person name="Neiman D."/>
            <person name="Pearson M."/>
            <person name="Priest M."/>
            <person name="Roberts A."/>
            <person name="Saif S."/>
            <person name="Shea T."/>
            <person name="Sisk P."/>
            <person name="Stolte C."/>
            <person name="Sykes S."/>
            <person name="Wortman J."/>
            <person name="Nusbaum C."/>
            <person name="Birren B."/>
        </authorList>
    </citation>
    <scope>NUCLEOTIDE SEQUENCE [LARGE SCALE GENOMIC DNA]</scope>
    <source>
        <strain evidence="2 3">Th239</strain>
    </source>
</reference>
<gene>
    <name evidence="2" type="ORF">ME5_01767</name>
</gene>
<comment type="caution">
    <text evidence="2">The sequence shown here is derived from an EMBL/GenBank/DDBJ whole genome shotgun (WGS) entry which is preliminary data.</text>
</comment>
<organism evidence="2 3">
    <name type="scientific">Bartonella tamiae Th239</name>
    <dbReference type="NCBI Taxonomy" id="1094558"/>
    <lineage>
        <taxon>Bacteria</taxon>
        <taxon>Pseudomonadati</taxon>
        <taxon>Pseudomonadota</taxon>
        <taxon>Alphaproteobacteria</taxon>
        <taxon>Hyphomicrobiales</taxon>
        <taxon>Bartonellaceae</taxon>
        <taxon>Bartonella</taxon>
    </lineage>
</organism>
<dbReference type="SUPFAM" id="SSF103515">
    <property type="entry name" value="Autotransporter"/>
    <property type="match status" value="1"/>
</dbReference>
<evidence type="ECO:0000313" key="2">
    <source>
        <dbReference type="EMBL" id="EJF89216.1"/>
    </source>
</evidence>
<feature type="domain" description="Autotransporter" evidence="1">
    <location>
        <begin position="44"/>
        <end position="121"/>
    </location>
</feature>
<accession>J0QTI2</accession>
<evidence type="ECO:0000259" key="1">
    <source>
        <dbReference type="Pfam" id="PF03797"/>
    </source>
</evidence>
<dbReference type="HOGENOM" id="CLU_1881663_0_0_5"/>
<dbReference type="EMBL" id="AIMB01000008">
    <property type="protein sequence ID" value="EJF89216.1"/>
    <property type="molecule type" value="Genomic_DNA"/>
</dbReference>
<keyword evidence="3" id="KW-1185">Reference proteome</keyword>
<evidence type="ECO:0000313" key="3">
    <source>
        <dbReference type="Proteomes" id="UP000008952"/>
    </source>
</evidence>
<dbReference type="OrthoDB" id="6053567at2"/>
<proteinExistence type="predicted"/>
<dbReference type="AlphaFoldDB" id="J0QTI2"/>
<dbReference type="NCBIfam" id="TIGR01414">
    <property type="entry name" value="autotrans_barl"/>
    <property type="match status" value="1"/>
</dbReference>
<dbReference type="Gene3D" id="2.40.128.130">
    <property type="entry name" value="Autotransporter beta-domain"/>
    <property type="match status" value="1"/>
</dbReference>
<dbReference type="PATRIC" id="fig|1094558.3.peg.1898"/>
<dbReference type="InterPro" id="IPR006315">
    <property type="entry name" value="OM_autotransptr_brl_dom"/>
</dbReference>
<dbReference type="InterPro" id="IPR005546">
    <property type="entry name" value="Autotransporte_beta"/>
</dbReference>
<dbReference type="GO" id="GO:0019867">
    <property type="term" value="C:outer membrane"/>
    <property type="evidence" value="ECO:0007669"/>
    <property type="project" value="InterPro"/>
</dbReference>
<dbReference type="Pfam" id="PF03797">
    <property type="entry name" value="Autotransporter"/>
    <property type="match status" value="1"/>
</dbReference>
<sequence>MEPHIGKLTWIGTNSDRQTTAINNENEKRGFWIKIESSAVHINSNVNKTRSNYDLDIIKTQIGFDVEVTVNNAGKLIGVASVQYGHAKADVFSPYDHGSIKTDGYGLAGTLTWYGANEFILIVWRRLCGMIQLLN</sequence>
<protein>
    <submittedName>
        <fullName evidence="2">Outer membrane autotransporter barrel domain-containing protein</fullName>
    </submittedName>
</protein>
<name>J0QTI2_9HYPH</name>
<dbReference type="InterPro" id="IPR036709">
    <property type="entry name" value="Autotransporte_beta_dom_sf"/>
</dbReference>
<dbReference type="eggNOG" id="COG3468">
    <property type="taxonomic scope" value="Bacteria"/>
</dbReference>